<proteinExistence type="predicted"/>
<dbReference type="PANTHER" id="PTHR45749:SF35">
    <property type="entry name" value="AC-LIKE TRANSPOSASE-RELATED"/>
    <property type="match status" value="1"/>
</dbReference>
<dbReference type="Proteomes" id="UP000004994">
    <property type="component" value="Chromosome 3"/>
</dbReference>
<reference evidence="1" key="2">
    <citation type="submission" date="2019-01" db="UniProtKB">
        <authorList>
            <consortium name="EnsemblPlants"/>
        </authorList>
    </citation>
    <scope>IDENTIFICATION</scope>
    <source>
        <strain evidence="1">cv. Heinz 1706</strain>
    </source>
</reference>
<name>A0A3Q7FLN2_SOLLC</name>
<dbReference type="PaxDb" id="4081-Solyc03g071610.1.1"/>
<evidence type="ECO:0000313" key="2">
    <source>
        <dbReference type="Proteomes" id="UP000004994"/>
    </source>
</evidence>
<sequence>MPDVSHQDQMSFIIPSVDISTTPINVTEYFLEFLKVDDTSGKRLFEVIFDEIKCIGLDIDNLRGQGYDNELI</sequence>
<organism evidence="1">
    <name type="scientific">Solanum lycopersicum</name>
    <name type="common">Tomato</name>
    <name type="synonym">Lycopersicon esculentum</name>
    <dbReference type="NCBI Taxonomy" id="4081"/>
    <lineage>
        <taxon>Eukaryota</taxon>
        <taxon>Viridiplantae</taxon>
        <taxon>Streptophyta</taxon>
        <taxon>Embryophyta</taxon>
        <taxon>Tracheophyta</taxon>
        <taxon>Spermatophyta</taxon>
        <taxon>Magnoliopsida</taxon>
        <taxon>eudicotyledons</taxon>
        <taxon>Gunneridae</taxon>
        <taxon>Pentapetalae</taxon>
        <taxon>asterids</taxon>
        <taxon>lamiids</taxon>
        <taxon>Solanales</taxon>
        <taxon>Solanaceae</taxon>
        <taxon>Solanoideae</taxon>
        <taxon>Solaneae</taxon>
        <taxon>Solanum</taxon>
        <taxon>Solanum subgen. Lycopersicon</taxon>
    </lineage>
</organism>
<protein>
    <recommendedName>
        <fullName evidence="3">DUF4371 domain-containing protein</fullName>
    </recommendedName>
</protein>
<dbReference type="AlphaFoldDB" id="A0A3Q7FLN2"/>
<reference evidence="1" key="1">
    <citation type="journal article" date="2012" name="Nature">
        <title>The tomato genome sequence provides insights into fleshy fruit evolution.</title>
        <authorList>
            <consortium name="Tomato Genome Consortium"/>
        </authorList>
    </citation>
    <scope>NUCLEOTIDE SEQUENCE [LARGE SCALE GENOMIC DNA]</scope>
    <source>
        <strain evidence="1">cv. Heinz 1706</strain>
    </source>
</reference>
<accession>A0A3Q7FLN2</accession>
<dbReference type="EnsemblPlants" id="Solyc03g071610.1.1">
    <property type="protein sequence ID" value="Solyc03g071610.1.1.1"/>
    <property type="gene ID" value="Solyc03g071610.1"/>
</dbReference>
<dbReference type="Gramene" id="Solyc03g071610.1.1">
    <property type="protein sequence ID" value="Solyc03g071610.1.1.1"/>
    <property type="gene ID" value="Solyc03g071610.1"/>
</dbReference>
<dbReference type="STRING" id="4081.A0A3Q7FLN2"/>
<evidence type="ECO:0008006" key="3">
    <source>
        <dbReference type="Google" id="ProtNLM"/>
    </source>
</evidence>
<dbReference type="InParanoid" id="A0A3Q7FLN2"/>
<evidence type="ECO:0000313" key="1">
    <source>
        <dbReference type="EnsemblPlants" id="Solyc03g071610.1.1.1"/>
    </source>
</evidence>
<keyword evidence="2" id="KW-1185">Reference proteome</keyword>
<dbReference type="OMA" id="VEIKEWF"/>
<dbReference type="PANTHER" id="PTHR45749">
    <property type="match status" value="1"/>
</dbReference>